<dbReference type="RefSeq" id="WP_048885277.1">
    <property type="nucleotide sequence ID" value="NZ_CP011310.1"/>
</dbReference>
<keyword evidence="1" id="KW-0812">Transmembrane</keyword>
<accession>A0A0H4VBG6</accession>
<feature type="transmembrane region" description="Helical" evidence="1">
    <location>
        <begin position="20"/>
        <end position="40"/>
    </location>
</feature>
<proteinExistence type="predicted"/>
<dbReference type="AlphaFoldDB" id="A0A0H4VBG6"/>
<name>A0A0H4VBG6_9SPHN</name>
<reference evidence="3" key="2">
    <citation type="submission" date="2015-04" db="EMBL/GenBank/DDBJ databases">
        <title>The complete genome sequence of Erythrobacter sp. s21-N3.</title>
        <authorList>
            <person name="Zhuang L."/>
            <person name="Liu Y."/>
            <person name="Shao Z."/>
        </authorList>
    </citation>
    <scope>NUCLEOTIDE SEQUENCE [LARGE SCALE GENOMIC DNA]</scope>
    <source>
        <strain evidence="3">s21-N3</strain>
    </source>
</reference>
<organism evidence="2 3">
    <name type="scientific">Aurantiacibacter atlanticus</name>
    <dbReference type="NCBI Taxonomy" id="1648404"/>
    <lineage>
        <taxon>Bacteria</taxon>
        <taxon>Pseudomonadati</taxon>
        <taxon>Pseudomonadota</taxon>
        <taxon>Alphaproteobacteria</taxon>
        <taxon>Sphingomonadales</taxon>
        <taxon>Erythrobacteraceae</taxon>
        <taxon>Aurantiacibacter</taxon>
    </lineage>
</organism>
<dbReference type="Proteomes" id="UP000059113">
    <property type="component" value="Chromosome"/>
</dbReference>
<dbReference type="KEGG" id="ery:CP97_06590"/>
<reference evidence="2 3" key="1">
    <citation type="journal article" date="2015" name="Int. J. Syst. Evol. Microbiol.">
        <title>Erythrobacter atlanticus sp. nov., a bacterium from ocean sediment able to degrade polycyclic aromatic hydrocarbons.</title>
        <authorList>
            <person name="Zhuang L."/>
            <person name="Liu Y."/>
            <person name="Wang L."/>
            <person name="Wang W."/>
            <person name="Shao Z."/>
        </authorList>
    </citation>
    <scope>NUCLEOTIDE SEQUENCE [LARGE SCALE GENOMIC DNA]</scope>
    <source>
        <strain evidence="3">s21-N3</strain>
    </source>
</reference>
<evidence type="ECO:0000313" key="3">
    <source>
        <dbReference type="Proteomes" id="UP000059113"/>
    </source>
</evidence>
<evidence type="ECO:0000313" key="2">
    <source>
        <dbReference type="EMBL" id="AKQ41760.1"/>
    </source>
</evidence>
<keyword evidence="1" id="KW-0472">Membrane</keyword>
<sequence length="41" mass="4852">MTPEEEKEFKRRRTARNKVFALVLFGFVALFYAITIVRMGD</sequence>
<keyword evidence="1" id="KW-1133">Transmembrane helix</keyword>
<protein>
    <submittedName>
        <fullName evidence="2">Cytochrome C oxidase assembly protein</fullName>
    </submittedName>
</protein>
<dbReference type="PATRIC" id="fig|1648404.4.peg.1375"/>
<dbReference type="EMBL" id="CP011310">
    <property type="protein sequence ID" value="AKQ41760.1"/>
    <property type="molecule type" value="Genomic_DNA"/>
</dbReference>
<gene>
    <name evidence="2" type="ORF">CP97_06590</name>
</gene>
<evidence type="ECO:0000256" key="1">
    <source>
        <dbReference type="SAM" id="Phobius"/>
    </source>
</evidence>
<keyword evidence="3" id="KW-1185">Reference proteome</keyword>